<evidence type="ECO:0000313" key="2">
    <source>
        <dbReference type="EMBL" id="ALJ30058.1"/>
    </source>
</evidence>
<evidence type="ECO:0000313" key="3">
    <source>
        <dbReference type="Proteomes" id="UP000061010"/>
    </source>
</evidence>
<feature type="signal peptide" evidence="1">
    <location>
        <begin position="1"/>
        <end position="22"/>
    </location>
</feature>
<reference evidence="2 3" key="1">
    <citation type="journal article" date="2015" name="Genome Announc.">
        <title>Complete Genome Sequencing of Stenotrophomonas acidaminiphila ZAC14D2_NAIMI4_2, a Multidrug-Resistant Strain Isolated from Sediments of a Polluted River in Mexico, Uncovers New Antibiotic Resistance Genes and a Novel Class-II Lasso Peptide Biosynthesis Gene Cluster.</title>
        <authorList>
            <person name="Vinuesa P."/>
            <person name="Ochoa-Sanchez L.E."/>
        </authorList>
    </citation>
    <scope>NUCLEOTIDE SEQUENCE [LARGE SCALE GENOMIC DNA]</scope>
    <source>
        <strain evidence="2 3">ZAC14D2_NAIMI4_2</strain>
    </source>
</reference>
<protein>
    <recommendedName>
        <fullName evidence="4">Lipoprotein</fullName>
    </recommendedName>
</protein>
<keyword evidence="1" id="KW-0732">Signal</keyword>
<dbReference type="AlphaFoldDB" id="A0A0S1B4Q0"/>
<evidence type="ECO:0008006" key="4">
    <source>
        <dbReference type="Google" id="ProtNLM"/>
    </source>
</evidence>
<name>A0A0S1B4Q0_9GAMM</name>
<dbReference type="KEGG" id="sacz:AOT14_37280"/>
<feature type="chain" id="PRO_5006588651" description="Lipoprotein" evidence="1">
    <location>
        <begin position="23"/>
        <end position="266"/>
    </location>
</feature>
<organism evidence="2 3">
    <name type="scientific">Stenotrophomonas acidaminiphila</name>
    <dbReference type="NCBI Taxonomy" id="128780"/>
    <lineage>
        <taxon>Bacteria</taxon>
        <taxon>Pseudomonadati</taxon>
        <taxon>Pseudomonadota</taxon>
        <taxon>Gammaproteobacteria</taxon>
        <taxon>Lysobacterales</taxon>
        <taxon>Lysobacteraceae</taxon>
        <taxon>Stenotrophomonas</taxon>
    </lineage>
</organism>
<sequence precursor="true">MHLVMRMLLAGLLLVVAGTAGATAQVPDRIVIEGRDYALDTNPLEGQLRDRPGFPPENVSRSTANWRGYVAHWAIDGDRLLLRRVEVRLYDRQTEQESAIDLLPELFLSGAPVAATWYSGALIVPDGRLVDYVHMGYGSTHAHYRVYRIARGRVLEALSMGAEQFRVWRERKFQAFRQTAQYREAVAAARKQGGSMSAEEIDGFLRGFHAEEYLGRQELTSVNAYRERPRRCARPDQRLAWRDSAASITAASPATCTAWRARVMPV</sequence>
<evidence type="ECO:0000256" key="1">
    <source>
        <dbReference type="SAM" id="SignalP"/>
    </source>
</evidence>
<dbReference type="EMBL" id="CP012900">
    <property type="protein sequence ID" value="ALJ30058.1"/>
    <property type="molecule type" value="Genomic_DNA"/>
</dbReference>
<accession>A0A0S1B4Q0</accession>
<dbReference type="Proteomes" id="UP000061010">
    <property type="component" value="Chromosome"/>
</dbReference>
<keyword evidence="3" id="KW-1185">Reference proteome</keyword>
<proteinExistence type="predicted"/>
<gene>
    <name evidence="2" type="ORF">AOT14_37280</name>
</gene>